<comment type="caution">
    <text evidence="3">The sequence shown here is derived from an EMBL/GenBank/DDBJ whole genome shotgun (WGS) entry which is preliminary data.</text>
</comment>
<accession>A0A939T8V0</accession>
<dbReference type="AlphaFoldDB" id="A0A939T8V0"/>
<dbReference type="RefSeq" id="WP_208261583.1">
    <property type="nucleotide sequence ID" value="NZ_JAGEOJ010000021.1"/>
</dbReference>
<keyword evidence="1" id="KW-1133">Transmembrane helix</keyword>
<keyword evidence="1" id="KW-0472">Membrane</keyword>
<evidence type="ECO:0000259" key="2">
    <source>
        <dbReference type="Pfam" id="PF13828"/>
    </source>
</evidence>
<feature type="transmembrane region" description="Helical" evidence="1">
    <location>
        <begin position="93"/>
        <end position="121"/>
    </location>
</feature>
<name>A0A939T8V0_9ACTN</name>
<evidence type="ECO:0000313" key="4">
    <source>
        <dbReference type="Proteomes" id="UP000669179"/>
    </source>
</evidence>
<gene>
    <name evidence="3" type="ORF">J4573_41195</name>
</gene>
<dbReference type="Pfam" id="PF13828">
    <property type="entry name" value="DUF4190"/>
    <property type="match status" value="1"/>
</dbReference>
<dbReference type="InterPro" id="IPR025241">
    <property type="entry name" value="DUF4190"/>
</dbReference>
<feature type="domain" description="DUF4190" evidence="2">
    <location>
        <begin position="48"/>
        <end position="108"/>
    </location>
</feature>
<reference evidence="3" key="1">
    <citation type="submission" date="2021-03" db="EMBL/GenBank/DDBJ databases">
        <authorList>
            <person name="Kanchanasin P."/>
            <person name="Saeng-In P."/>
            <person name="Phongsopitanun W."/>
            <person name="Yuki M."/>
            <person name="Kudo T."/>
            <person name="Ohkuma M."/>
            <person name="Tanasupawat S."/>
        </authorList>
    </citation>
    <scope>NUCLEOTIDE SEQUENCE</scope>
    <source>
        <strain evidence="3">GKU 128</strain>
    </source>
</reference>
<feature type="transmembrane region" description="Helical" evidence="1">
    <location>
        <begin position="48"/>
        <end position="73"/>
    </location>
</feature>
<proteinExistence type="predicted"/>
<dbReference type="EMBL" id="JAGEOJ010000021">
    <property type="protein sequence ID" value="MBO2453564.1"/>
    <property type="molecule type" value="Genomic_DNA"/>
</dbReference>
<dbReference type="Proteomes" id="UP000669179">
    <property type="component" value="Unassembled WGS sequence"/>
</dbReference>
<sequence length="129" mass="13272">MAQPPYGPSDPYGYGPDAYGGGYGPPQPSVQHHYYGAPPPMMPPTNGMATAALICGIAGIVVCGLASPLAIIFGHISRGQIRRTGEQGDGMALAGLILGYIVTVLWLLVVLFYFGLIAALISSDHASGA</sequence>
<organism evidence="3 4">
    <name type="scientific">Actinomadura barringtoniae</name>
    <dbReference type="NCBI Taxonomy" id="1427535"/>
    <lineage>
        <taxon>Bacteria</taxon>
        <taxon>Bacillati</taxon>
        <taxon>Actinomycetota</taxon>
        <taxon>Actinomycetes</taxon>
        <taxon>Streptosporangiales</taxon>
        <taxon>Thermomonosporaceae</taxon>
        <taxon>Actinomadura</taxon>
    </lineage>
</organism>
<keyword evidence="4" id="KW-1185">Reference proteome</keyword>
<keyword evidence="1" id="KW-0812">Transmembrane</keyword>
<evidence type="ECO:0000256" key="1">
    <source>
        <dbReference type="SAM" id="Phobius"/>
    </source>
</evidence>
<protein>
    <submittedName>
        <fullName evidence="3">DUF4190 domain-containing protein</fullName>
    </submittedName>
</protein>
<evidence type="ECO:0000313" key="3">
    <source>
        <dbReference type="EMBL" id="MBO2453564.1"/>
    </source>
</evidence>